<organism evidence="2 3">
    <name type="scientific">Janthinobacterium psychrotolerans</name>
    <dbReference type="NCBI Taxonomy" id="1747903"/>
    <lineage>
        <taxon>Bacteria</taxon>
        <taxon>Pseudomonadati</taxon>
        <taxon>Pseudomonadota</taxon>
        <taxon>Betaproteobacteria</taxon>
        <taxon>Burkholderiales</taxon>
        <taxon>Oxalobacteraceae</taxon>
        <taxon>Janthinobacterium</taxon>
    </lineage>
</organism>
<accession>A0A1A7C3A7</accession>
<protein>
    <recommendedName>
        <fullName evidence="4">DUF3108 domain-containing protein</fullName>
    </recommendedName>
</protein>
<dbReference type="AlphaFoldDB" id="A0A1A7C3A7"/>
<dbReference type="STRING" id="1747903.ASR47_1014127"/>
<keyword evidence="1" id="KW-0732">Signal</keyword>
<evidence type="ECO:0000313" key="3">
    <source>
        <dbReference type="Proteomes" id="UP000092713"/>
    </source>
</evidence>
<gene>
    <name evidence="2" type="ORF">ASR47_1014127</name>
</gene>
<sequence>MKKSLFSTLALLSVSLAAIAAEPLAPGLPGHYYLQGVTEVGSELLLKKDGKFEWMLAYGNVDQQASGDWRVAGNEVTLQAASPGKEPTFRVFEEEEMRIQKPAAEGLWVAIVGFPQLGPMAGVEVKFEAKSGKTATAVSVRNGDAIVKMPASEQWVRAGLRLEGSKADYQWLPVPAERARERIAAFAVTDRQWLIKPAFQKLTLRVVDAGLQVSDTDNGLARGVYAKQPAQ</sequence>
<evidence type="ECO:0008006" key="4">
    <source>
        <dbReference type="Google" id="ProtNLM"/>
    </source>
</evidence>
<comment type="caution">
    <text evidence="2">The sequence shown here is derived from an EMBL/GenBank/DDBJ whole genome shotgun (WGS) entry which is preliminary data.</text>
</comment>
<name>A0A1A7C3A7_9BURK</name>
<dbReference type="EMBL" id="LOCQ01000049">
    <property type="protein sequence ID" value="OBV40212.1"/>
    <property type="molecule type" value="Genomic_DNA"/>
</dbReference>
<dbReference type="Proteomes" id="UP000092713">
    <property type="component" value="Unassembled WGS sequence"/>
</dbReference>
<proteinExistence type="predicted"/>
<feature type="chain" id="PRO_5008355609" description="DUF3108 domain-containing protein" evidence="1">
    <location>
        <begin position="21"/>
        <end position="231"/>
    </location>
</feature>
<keyword evidence="3" id="KW-1185">Reference proteome</keyword>
<dbReference type="OrthoDB" id="9812708at2"/>
<evidence type="ECO:0000256" key="1">
    <source>
        <dbReference type="SAM" id="SignalP"/>
    </source>
</evidence>
<reference evidence="2 3" key="1">
    <citation type="submission" date="2016-04" db="EMBL/GenBank/DDBJ databases">
        <title>Draft genome sequence of Janthinobacterium psychrotolerans sp. nov., isolated from freshwater sediments in Denmark.</title>
        <authorList>
            <person name="Gong X."/>
            <person name="Skrivergaard S."/>
            <person name="Korsgaard B.S."/>
            <person name="Schreiber L."/>
            <person name="Marshall I.P."/>
            <person name="Finster K."/>
            <person name="Schramm A."/>
        </authorList>
    </citation>
    <scope>NUCLEOTIDE SEQUENCE [LARGE SCALE GENOMIC DNA]</scope>
    <source>
        <strain evidence="2 3">S3-2</strain>
    </source>
</reference>
<evidence type="ECO:0000313" key="2">
    <source>
        <dbReference type="EMBL" id="OBV40212.1"/>
    </source>
</evidence>
<feature type="signal peptide" evidence="1">
    <location>
        <begin position="1"/>
        <end position="20"/>
    </location>
</feature>
<dbReference type="RefSeq" id="WP_065307253.1">
    <property type="nucleotide sequence ID" value="NZ_LOCQ01000049.1"/>
</dbReference>
<dbReference type="PATRIC" id="fig|1747903.4.peg.3841"/>